<evidence type="ECO:0000259" key="2">
    <source>
        <dbReference type="PROSITE" id="PS51194"/>
    </source>
</evidence>
<dbReference type="RefSeq" id="WP_248667354.1">
    <property type="nucleotide sequence ID" value="NZ_JALPRX010000054.1"/>
</dbReference>
<dbReference type="InterPro" id="IPR001650">
    <property type="entry name" value="Helicase_C-like"/>
</dbReference>
<organism evidence="3 4">
    <name type="scientific">Roseomonas acroporae</name>
    <dbReference type="NCBI Taxonomy" id="2937791"/>
    <lineage>
        <taxon>Bacteria</taxon>
        <taxon>Pseudomonadati</taxon>
        <taxon>Pseudomonadota</taxon>
        <taxon>Alphaproteobacteria</taxon>
        <taxon>Acetobacterales</taxon>
        <taxon>Roseomonadaceae</taxon>
        <taxon>Roseomonas</taxon>
    </lineage>
</organism>
<dbReference type="GO" id="GO:0004386">
    <property type="term" value="F:helicase activity"/>
    <property type="evidence" value="ECO:0007669"/>
    <property type="project" value="UniProtKB-KW"/>
</dbReference>
<sequence>MSVSLRDYQESVVWSARRAFLAAHRAVLVQLPTGAGKTRIFSHIAVEAVRRGNSVLILVHRKELLRQASEKLTEAGVPEHGIIAPGHTLTCHPVHVASVQTLGRRLQGEAAGLNPGLIIIDEAHHAVAGQWAEVIAAFPQARILGVTATPERADGKGLGRAAGGPFDILVQGPDVAWLTERGYLCPAVAYAPAHGPDLSGVGIRGGDYEAGALAEAMEEPSITGDAVAHYQRLAPGRPAVAFCSSIRHAEKVALAFRDAGWRAVAASGATPPADRDAAINGLADGSVQILCACELISEGLDVPAIGAVILLRPTKSVGLHLQQVGRGLRPAPGKDHLVILDHAGNTLRHGLPDTPREWSLAGRPKRQREGAPAVTQCPACWAMHPPAPKCPACGHSYGDAREERQELLELDGELVAVTPEIIARLRATPTRNLLRPGIGRAEVETIRRAKGFQPGWTWHVMREMGGAPQ</sequence>
<dbReference type="SUPFAM" id="SSF52540">
    <property type="entry name" value="P-loop containing nucleoside triphosphate hydrolases"/>
    <property type="match status" value="1"/>
</dbReference>
<gene>
    <name evidence="3" type="ORF">M0638_12625</name>
</gene>
<dbReference type="PANTHER" id="PTHR47396">
    <property type="entry name" value="TYPE I RESTRICTION ENZYME ECOKI R PROTEIN"/>
    <property type="match status" value="1"/>
</dbReference>
<keyword evidence="3" id="KW-0378">Hydrolase</keyword>
<evidence type="ECO:0000259" key="1">
    <source>
        <dbReference type="PROSITE" id="PS51192"/>
    </source>
</evidence>
<dbReference type="GO" id="GO:0016787">
    <property type="term" value="F:hydrolase activity"/>
    <property type="evidence" value="ECO:0007669"/>
    <property type="project" value="InterPro"/>
</dbReference>
<dbReference type="SMART" id="SM00487">
    <property type="entry name" value="DEXDc"/>
    <property type="match status" value="1"/>
</dbReference>
<reference evidence="3" key="1">
    <citation type="submission" date="2022-04" db="EMBL/GenBank/DDBJ databases">
        <title>Roseomonas acroporae sp. nov., isolated from coral Acropora digitifera.</title>
        <authorList>
            <person name="Sun H."/>
        </authorList>
    </citation>
    <scope>NUCLEOTIDE SEQUENCE</scope>
    <source>
        <strain evidence="3">NAR14</strain>
    </source>
</reference>
<dbReference type="PANTHER" id="PTHR47396:SF1">
    <property type="entry name" value="ATP-DEPENDENT HELICASE IRC3-RELATED"/>
    <property type="match status" value="1"/>
</dbReference>
<feature type="domain" description="Helicase ATP-binding" evidence="1">
    <location>
        <begin position="18"/>
        <end position="168"/>
    </location>
</feature>
<dbReference type="InterPro" id="IPR050742">
    <property type="entry name" value="Helicase_Restrict-Modif_Enz"/>
</dbReference>
<protein>
    <submittedName>
        <fullName evidence="3">DEAD/DEAH box helicase</fullName>
    </submittedName>
</protein>
<comment type="caution">
    <text evidence="3">The sequence shown here is derived from an EMBL/GenBank/DDBJ whole genome shotgun (WGS) entry which is preliminary data.</text>
</comment>
<proteinExistence type="predicted"/>
<dbReference type="InterPro" id="IPR027417">
    <property type="entry name" value="P-loop_NTPase"/>
</dbReference>
<dbReference type="SMART" id="SM00490">
    <property type="entry name" value="HELICc"/>
    <property type="match status" value="1"/>
</dbReference>
<keyword evidence="3" id="KW-0547">Nucleotide-binding</keyword>
<dbReference type="PROSITE" id="PS51194">
    <property type="entry name" value="HELICASE_CTER"/>
    <property type="match status" value="1"/>
</dbReference>
<dbReference type="InterPro" id="IPR014001">
    <property type="entry name" value="Helicase_ATP-bd"/>
</dbReference>
<name>A0A9X1Y8W8_9PROT</name>
<keyword evidence="3" id="KW-0067">ATP-binding</keyword>
<dbReference type="GO" id="GO:0005829">
    <property type="term" value="C:cytosol"/>
    <property type="evidence" value="ECO:0007669"/>
    <property type="project" value="TreeGrafter"/>
</dbReference>
<dbReference type="GO" id="GO:0003677">
    <property type="term" value="F:DNA binding"/>
    <property type="evidence" value="ECO:0007669"/>
    <property type="project" value="InterPro"/>
</dbReference>
<dbReference type="InterPro" id="IPR006935">
    <property type="entry name" value="Helicase/UvrB_N"/>
</dbReference>
<keyword evidence="4" id="KW-1185">Reference proteome</keyword>
<dbReference type="Proteomes" id="UP001139516">
    <property type="component" value="Unassembled WGS sequence"/>
</dbReference>
<accession>A0A9X1Y8W8</accession>
<evidence type="ECO:0000313" key="4">
    <source>
        <dbReference type="Proteomes" id="UP001139516"/>
    </source>
</evidence>
<dbReference type="Pfam" id="PF00271">
    <property type="entry name" value="Helicase_C"/>
    <property type="match status" value="1"/>
</dbReference>
<dbReference type="GO" id="GO:0005524">
    <property type="term" value="F:ATP binding"/>
    <property type="evidence" value="ECO:0007669"/>
    <property type="project" value="InterPro"/>
</dbReference>
<dbReference type="Pfam" id="PF04851">
    <property type="entry name" value="ResIII"/>
    <property type="match status" value="1"/>
</dbReference>
<dbReference type="PROSITE" id="PS51192">
    <property type="entry name" value="HELICASE_ATP_BIND_1"/>
    <property type="match status" value="1"/>
</dbReference>
<keyword evidence="3" id="KW-0347">Helicase</keyword>
<evidence type="ECO:0000313" key="3">
    <source>
        <dbReference type="EMBL" id="MCK8785230.1"/>
    </source>
</evidence>
<dbReference type="EMBL" id="JALPRX010000054">
    <property type="protein sequence ID" value="MCK8785230.1"/>
    <property type="molecule type" value="Genomic_DNA"/>
</dbReference>
<dbReference type="Gene3D" id="3.40.50.300">
    <property type="entry name" value="P-loop containing nucleotide triphosphate hydrolases"/>
    <property type="match status" value="2"/>
</dbReference>
<feature type="domain" description="Helicase C-terminal" evidence="2">
    <location>
        <begin position="225"/>
        <end position="371"/>
    </location>
</feature>
<dbReference type="AlphaFoldDB" id="A0A9X1Y8W8"/>